<feature type="non-terminal residue" evidence="1">
    <location>
        <position position="1"/>
    </location>
</feature>
<sequence length="85" mass="9417">VLSGLMEAYEQKHNKIRWSRLDPVSLLGFLLEENSMSASDLGRLLGQRQLGSAILRGDRNLSKAHIKVLSAHFRVEAGLFLGENG</sequence>
<name>X0YV43_9ZZZZ</name>
<evidence type="ECO:0000313" key="1">
    <source>
        <dbReference type="EMBL" id="GAG52203.1"/>
    </source>
</evidence>
<proteinExistence type="predicted"/>
<protein>
    <recommendedName>
        <fullName evidence="2">HTH cro/C1-type domain-containing protein</fullName>
    </recommendedName>
</protein>
<evidence type="ECO:0008006" key="2">
    <source>
        <dbReference type="Google" id="ProtNLM"/>
    </source>
</evidence>
<dbReference type="EMBL" id="BARS01052214">
    <property type="protein sequence ID" value="GAG52203.1"/>
    <property type="molecule type" value="Genomic_DNA"/>
</dbReference>
<comment type="caution">
    <text evidence="1">The sequence shown here is derived from an EMBL/GenBank/DDBJ whole genome shotgun (WGS) entry which is preliminary data.</text>
</comment>
<organism evidence="1">
    <name type="scientific">marine sediment metagenome</name>
    <dbReference type="NCBI Taxonomy" id="412755"/>
    <lineage>
        <taxon>unclassified sequences</taxon>
        <taxon>metagenomes</taxon>
        <taxon>ecological metagenomes</taxon>
    </lineage>
</organism>
<reference evidence="1" key="1">
    <citation type="journal article" date="2014" name="Front. Microbiol.">
        <title>High frequency of phylogenetically diverse reductive dehalogenase-homologous genes in deep subseafloor sedimentary metagenomes.</title>
        <authorList>
            <person name="Kawai M."/>
            <person name="Futagami T."/>
            <person name="Toyoda A."/>
            <person name="Takaki Y."/>
            <person name="Nishi S."/>
            <person name="Hori S."/>
            <person name="Arai W."/>
            <person name="Tsubouchi T."/>
            <person name="Morono Y."/>
            <person name="Uchiyama I."/>
            <person name="Ito T."/>
            <person name="Fujiyama A."/>
            <person name="Inagaki F."/>
            <person name="Takami H."/>
        </authorList>
    </citation>
    <scope>NUCLEOTIDE SEQUENCE</scope>
    <source>
        <strain evidence="1">Expedition CK06-06</strain>
    </source>
</reference>
<accession>X0YV43</accession>
<gene>
    <name evidence="1" type="ORF">S01H1_77661</name>
</gene>
<dbReference type="AlphaFoldDB" id="X0YV43"/>